<evidence type="ECO:0000313" key="1">
    <source>
        <dbReference type="EMBL" id="QIR13945.1"/>
    </source>
</evidence>
<evidence type="ECO:0008006" key="3">
    <source>
        <dbReference type="Google" id="ProtNLM"/>
    </source>
</evidence>
<accession>A0A6G9QIQ5</accession>
<dbReference type="SUPFAM" id="SSF53756">
    <property type="entry name" value="UDP-Glycosyltransferase/glycogen phosphorylase"/>
    <property type="match status" value="1"/>
</dbReference>
<gene>
    <name evidence="1" type="ORF">HBH39_05065</name>
</gene>
<dbReference type="EMBL" id="CP050313">
    <property type="protein sequence ID" value="QIR13945.1"/>
    <property type="molecule type" value="Genomic_DNA"/>
</dbReference>
<proteinExistence type="predicted"/>
<dbReference type="RefSeq" id="WP_167676179.1">
    <property type="nucleotide sequence ID" value="NZ_CP050313.1"/>
</dbReference>
<dbReference type="Gene3D" id="3.40.50.720">
    <property type="entry name" value="NAD(P)-binding Rossmann-like Domain"/>
    <property type="match status" value="1"/>
</dbReference>
<sequence>MTYRIDSALMPVPNSITNQLNLLAVKYKGQRIAVSPHCELVCNLYLRGHFRDFELVGAIDNNTSKHGKTLSGIPVYGIKELPELDVTSILVIHSHYHQIITSNLVSNVPQNIDVIDLSCKYDDRQFRTQIAQYFDRKNSDMLRPGFESNKAIMAHNLHTAEITIDPCWGLGDKLCLMVAAREFSLRNPHIDVKFNDLKDIVNAFGDDLLSQGQALPLPNNANALHRTKLSSPAANYLGCFLLGLGLDFDQRPKLRLPNVDAPKGLIPGQYIALQPTANFAKPNMTLKDLQAIIDACPLPVVLTGPLQPINSHLANIDQISNQLTHASSDHYGNEMDMLKIIRHAALVITPRSASAHIAAAYQVPAIVCVPNDGENWHLDYPDWICKQIPVTNKLIVKEVIENVNQIISMGNNSNTEIDKEIV</sequence>
<reference evidence="1 2" key="1">
    <citation type="submission" date="2020-03" db="EMBL/GenBank/DDBJ databases">
        <title>Complete genome sequence of Shewanella sp.</title>
        <authorList>
            <person name="Kim Y.-S."/>
            <person name="Kim S.-J."/>
            <person name="Jung H.-K."/>
            <person name="Kim K.-H."/>
        </authorList>
    </citation>
    <scope>NUCLEOTIDE SEQUENCE [LARGE SCALE GENOMIC DNA]</scope>
    <source>
        <strain evidence="1 2">PN3F2</strain>
    </source>
</reference>
<keyword evidence="2" id="KW-1185">Reference proteome</keyword>
<dbReference type="Proteomes" id="UP000502608">
    <property type="component" value="Chromosome"/>
</dbReference>
<organism evidence="1 2">
    <name type="scientific">Shewanella aestuarii</name>
    <dbReference type="NCBI Taxonomy" id="1028752"/>
    <lineage>
        <taxon>Bacteria</taxon>
        <taxon>Pseudomonadati</taxon>
        <taxon>Pseudomonadota</taxon>
        <taxon>Gammaproteobacteria</taxon>
        <taxon>Alteromonadales</taxon>
        <taxon>Shewanellaceae</taxon>
        <taxon>Shewanella</taxon>
    </lineage>
</organism>
<evidence type="ECO:0000313" key="2">
    <source>
        <dbReference type="Proteomes" id="UP000502608"/>
    </source>
</evidence>
<name>A0A6G9QIQ5_9GAMM</name>
<protein>
    <recommendedName>
        <fullName evidence="3">Glycosyltransferase family 9 protein</fullName>
    </recommendedName>
</protein>
<dbReference type="AlphaFoldDB" id="A0A6G9QIQ5"/>
<dbReference type="KEGG" id="saes:HBH39_05065"/>
<dbReference type="Gene3D" id="3.40.50.2000">
    <property type="entry name" value="Glycogen Phosphorylase B"/>
    <property type="match status" value="1"/>
</dbReference>